<evidence type="ECO:0000313" key="2">
    <source>
        <dbReference type="Proteomes" id="UP000248021"/>
    </source>
</evidence>
<name>A0A2V3TR90_9HYPH</name>
<dbReference type="RefSeq" id="WP_110378478.1">
    <property type="nucleotide sequence ID" value="NZ_JAHBRY010000004.1"/>
</dbReference>
<accession>A0A2V3TR90</accession>
<gene>
    <name evidence="1" type="ORF">C7450_12264</name>
</gene>
<organism evidence="1 2">
    <name type="scientific">Chelatococcus asaccharovorans</name>
    <dbReference type="NCBI Taxonomy" id="28210"/>
    <lineage>
        <taxon>Bacteria</taxon>
        <taxon>Pseudomonadati</taxon>
        <taxon>Pseudomonadota</taxon>
        <taxon>Alphaproteobacteria</taxon>
        <taxon>Hyphomicrobiales</taxon>
        <taxon>Chelatococcaceae</taxon>
        <taxon>Chelatococcus</taxon>
    </lineage>
</organism>
<dbReference type="AlphaFoldDB" id="A0A2V3TR90"/>
<dbReference type="Proteomes" id="UP000248021">
    <property type="component" value="Unassembled WGS sequence"/>
</dbReference>
<sequence length="337" mass="36524">MDWFKSLTGFSELGYHETRTLLELNNSRLRSKINGRASEVGAFSMTSLNDLREQVAAGWSIPSRVRLSLVQGDVREMHQAAEYAGALFQVASQFNALEMIHPDVTPEHGVAGYAYDPTQGPACAIAAGAATIYRNYFVPVGDQVGQTAFRQLDGLAGVGEELSRLLCCAVDDLWDMRNGYALPSQVSLKRITQLLEEMAPDAVEALAGRLRIGLHRDVEVTDTDQQPGPIVSQAFCSALPVSYGAVPQSSWASFAQLVLDAAYEATLLAGVLNARRGMSNIVLLTRLGGGAFGNNDTWIHNAIRRAVTKVADFDLDVRLVSHGLPSEQTRALVNDFA</sequence>
<keyword evidence="2" id="KW-1185">Reference proteome</keyword>
<dbReference type="OrthoDB" id="1452819at2"/>
<protein>
    <submittedName>
        <fullName evidence="1">Uncharacterized protein</fullName>
    </submittedName>
</protein>
<comment type="caution">
    <text evidence="1">The sequence shown here is derived from an EMBL/GenBank/DDBJ whole genome shotgun (WGS) entry which is preliminary data.</text>
</comment>
<dbReference type="PANTHER" id="PTHR35609">
    <property type="entry name" value="MACRO DOMAIN-CONTAINING PROTEIN"/>
    <property type="match status" value="1"/>
</dbReference>
<proteinExistence type="predicted"/>
<evidence type="ECO:0000313" key="1">
    <source>
        <dbReference type="EMBL" id="PXW50953.1"/>
    </source>
</evidence>
<dbReference type="EMBL" id="QJJK01000022">
    <property type="protein sequence ID" value="PXW50953.1"/>
    <property type="molecule type" value="Genomic_DNA"/>
</dbReference>
<reference evidence="1 2" key="1">
    <citation type="submission" date="2018-05" db="EMBL/GenBank/DDBJ databases">
        <title>Genomic Encyclopedia of Type Strains, Phase IV (KMG-IV): sequencing the most valuable type-strain genomes for metagenomic binning, comparative biology and taxonomic classification.</title>
        <authorList>
            <person name="Goeker M."/>
        </authorList>
    </citation>
    <scope>NUCLEOTIDE SEQUENCE [LARGE SCALE GENOMIC DNA]</scope>
    <source>
        <strain evidence="1 2">DSM 6462</strain>
    </source>
</reference>
<dbReference type="PANTHER" id="PTHR35609:SF1">
    <property type="entry name" value="MACRO DOMAIN-CONTAINING PROTEIN"/>
    <property type="match status" value="1"/>
</dbReference>